<dbReference type="GO" id="GO:0008289">
    <property type="term" value="F:lipid binding"/>
    <property type="evidence" value="ECO:0007669"/>
    <property type="project" value="TreeGrafter"/>
</dbReference>
<evidence type="ECO:0000313" key="7">
    <source>
        <dbReference type="Proteomes" id="UP000094801"/>
    </source>
</evidence>
<evidence type="ECO:0000259" key="5">
    <source>
        <dbReference type="PROSITE" id="PS51021"/>
    </source>
</evidence>
<dbReference type="GO" id="GO:0097320">
    <property type="term" value="P:plasma membrane tubulation"/>
    <property type="evidence" value="ECO:0007669"/>
    <property type="project" value="TreeGrafter"/>
</dbReference>
<dbReference type="Gene3D" id="1.20.1270.60">
    <property type="entry name" value="Arfaptin homology (AH) domain/BAR domain"/>
    <property type="match status" value="1"/>
</dbReference>
<reference evidence="7" key="1">
    <citation type="submission" date="2016-04" db="EMBL/GenBank/DDBJ databases">
        <title>Comparative genomics of biotechnologically important yeasts.</title>
        <authorList>
            <consortium name="DOE Joint Genome Institute"/>
            <person name="Riley R."/>
            <person name="Haridas S."/>
            <person name="Wolfe K.H."/>
            <person name="Lopes M.R."/>
            <person name="Hittinger C.T."/>
            <person name="Goker M."/>
            <person name="Salamov A."/>
            <person name="Wisecaver J."/>
            <person name="Long T.M."/>
            <person name="Aerts A.L."/>
            <person name="Barry K."/>
            <person name="Choi C."/>
            <person name="Clum A."/>
            <person name="Coughlan A.Y."/>
            <person name="Deshpande S."/>
            <person name="Douglass A.P."/>
            <person name="Hanson S.J."/>
            <person name="Klenk H.-P."/>
            <person name="Labutti K."/>
            <person name="Lapidus A."/>
            <person name="Lindquist E."/>
            <person name="Lipzen A."/>
            <person name="Meier-Kolthoff J.P."/>
            <person name="Ohm R.A."/>
            <person name="Otillar R.P."/>
            <person name="Pangilinan J."/>
            <person name="Peng Y."/>
            <person name="Rokas A."/>
            <person name="Rosa C.A."/>
            <person name="Scheuner C."/>
            <person name="Sibirny A.A."/>
            <person name="Slot J.C."/>
            <person name="Stielow J.B."/>
            <person name="Sun H."/>
            <person name="Kurtzman C.P."/>
            <person name="Blackwell M."/>
            <person name="Grigoriev I.V."/>
            <person name="Jeffries T.W."/>
        </authorList>
    </citation>
    <scope>NUCLEOTIDE SEQUENCE [LARGE SCALE GENOMIC DNA]</scope>
    <source>
        <strain evidence="7">NRRL YB-2248</strain>
    </source>
</reference>
<name>A0A1E4T7T0_9ASCO</name>
<comment type="subcellular location">
    <subcellularLocation>
        <location evidence="1">Cytoplasm</location>
        <location evidence="1">Cytoskeleton</location>
    </subcellularLocation>
</comment>
<feature type="coiled-coil region" evidence="4">
    <location>
        <begin position="157"/>
        <end position="224"/>
    </location>
</feature>
<dbReference type="InterPro" id="IPR027267">
    <property type="entry name" value="AH/BAR_dom_sf"/>
</dbReference>
<dbReference type="InterPro" id="IPR004148">
    <property type="entry name" value="BAR_dom"/>
</dbReference>
<dbReference type="GO" id="GO:0030479">
    <property type="term" value="C:actin cortical patch"/>
    <property type="evidence" value="ECO:0007669"/>
    <property type="project" value="TreeGrafter"/>
</dbReference>
<gene>
    <name evidence="6" type="ORF">CANARDRAFT_5122</name>
</gene>
<dbReference type="SMART" id="SM00721">
    <property type="entry name" value="BAR"/>
    <property type="match status" value="1"/>
</dbReference>
<keyword evidence="7" id="KW-1185">Reference proteome</keyword>
<keyword evidence="4" id="KW-0175">Coiled coil</keyword>
<evidence type="ECO:0000256" key="4">
    <source>
        <dbReference type="SAM" id="Coils"/>
    </source>
</evidence>
<keyword evidence="2" id="KW-0963">Cytoplasm</keyword>
<dbReference type="EMBL" id="KV453847">
    <property type="protein sequence ID" value="ODV87809.1"/>
    <property type="molecule type" value="Genomic_DNA"/>
</dbReference>
<proteinExistence type="predicted"/>
<protein>
    <recommendedName>
        <fullName evidence="5">BAR domain-containing protein</fullName>
    </recommendedName>
</protein>
<dbReference type="InterPro" id="IPR046982">
    <property type="entry name" value="BIN3/RVS161-like"/>
</dbReference>
<sequence length="316" mass="36841">MSWTGFKKAVNRAGAHVIMKTNKSASESVDAEFDIQEANFRKIEQYTNDLNQDLSQFIANFENLIEVQLNLVKTLDSFYGDYSFDLNADKKMDSMLENMTEDDVANESFTTGSSNTVNNRDGISLSYLKIVNEIKNDILPDLLKPLNVTVLEPMNELKNYNEEINKLIKKRGRKKIDYDILHFKMNKMQTEFDQLESQVIEQQANDKKDQLHKSLAKLEKMKDEFGEVESIYNDINLRLKTEIEQFVSMRLSLIDPTFESFIKIQVKLYDEIFRKTMADGKLHIDAMSVEEYHEEKIDDRLDEILLKMKSLDIKNL</sequence>
<dbReference type="GO" id="GO:0031097">
    <property type="term" value="C:medial cortex"/>
    <property type="evidence" value="ECO:0007669"/>
    <property type="project" value="TreeGrafter"/>
</dbReference>
<evidence type="ECO:0000256" key="3">
    <source>
        <dbReference type="ARBA" id="ARBA00023212"/>
    </source>
</evidence>
<dbReference type="GO" id="GO:0006897">
    <property type="term" value="P:endocytosis"/>
    <property type="evidence" value="ECO:0007669"/>
    <property type="project" value="InterPro"/>
</dbReference>
<organism evidence="6 7">
    <name type="scientific">[Candida] arabinofermentans NRRL YB-2248</name>
    <dbReference type="NCBI Taxonomy" id="983967"/>
    <lineage>
        <taxon>Eukaryota</taxon>
        <taxon>Fungi</taxon>
        <taxon>Dikarya</taxon>
        <taxon>Ascomycota</taxon>
        <taxon>Saccharomycotina</taxon>
        <taxon>Pichiomycetes</taxon>
        <taxon>Pichiales</taxon>
        <taxon>Pichiaceae</taxon>
        <taxon>Ogataea</taxon>
        <taxon>Ogataea/Candida clade</taxon>
    </lineage>
</organism>
<dbReference type="GO" id="GO:0043332">
    <property type="term" value="C:mating projection tip"/>
    <property type="evidence" value="ECO:0007669"/>
    <property type="project" value="TreeGrafter"/>
</dbReference>
<evidence type="ECO:0000256" key="2">
    <source>
        <dbReference type="ARBA" id="ARBA00022490"/>
    </source>
</evidence>
<dbReference type="SUPFAM" id="SSF103657">
    <property type="entry name" value="BAR/IMD domain-like"/>
    <property type="match status" value="1"/>
</dbReference>
<accession>A0A1E4T7T0</accession>
<evidence type="ECO:0000313" key="6">
    <source>
        <dbReference type="EMBL" id="ODV87809.1"/>
    </source>
</evidence>
<dbReference type="PANTHER" id="PTHR47174">
    <property type="entry name" value="BRIDGING INTEGRATOR 3"/>
    <property type="match status" value="1"/>
</dbReference>
<dbReference type="STRING" id="983967.A0A1E4T7T0"/>
<dbReference type="GO" id="GO:1990528">
    <property type="term" value="C:Rvs161p-Rvs167p complex"/>
    <property type="evidence" value="ECO:0007669"/>
    <property type="project" value="TreeGrafter"/>
</dbReference>
<dbReference type="Pfam" id="PF03114">
    <property type="entry name" value="BAR"/>
    <property type="match status" value="1"/>
</dbReference>
<feature type="domain" description="BAR" evidence="5">
    <location>
        <begin position="18"/>
        <end position="293"/>
    </location>
</feature>
<keyword evidence="3" id="KW-0206">Cytoskeleton</keyword>
<evidence type="ECO:0000256" key="1">
    <source>
        <dbReference type="ARBA" id="ARBA00004245"/>
    </source>
</evidence>
<dbReference type="OrthoDB" id="446293at2759"/>
<dbReference type="PROSITE" id="PS51021">
    <property type="entry name" value="BAR"/>
    <property type="match status" value="1"/>
</dbReference>
<dbReference type="AlphaFoldDB" id="A0A1E4T7T0"/>
<dbReference type="GO" id="GO:0051666">
    <property type="term" value="P:actin cortical patch localization"/>
    <property type="evidence" value="ECO:0007669"/>
    <property type="project" value="InterPro"/>
</dbReference>
<dbReference type="Proteomes" id="UP000094801">
    <property type="component" value="Unassembled WGS sequence"/>
</dbReference>
<dbReference type="PANTHER" id="PTHR47174:SF3">
    <property type="entry name" value="BRIDGING INTEGRATOR 3"/>
    <property type="match status" value="1"/>
</dbReference>